<keyword evidence="3" id="KW-1185">Reference proteome</keyword>
<name>A0AAE1HMZ4_9NEOP</name>
<proteinExistence type="predicted"/>
<comment type="caution">
    <text evidence="2">The sequence shown here is derived from an EMBL/GenBank/DDBJ whole genome shotgun (WGS) entry which is preliminary data.</text>
</comment>
<dbReference type="Proteomes" id="UP001219518">
    <property type="component" value="Unassembled WGS sequence"/>
</dbReference>
<dbReference type="PANTHER" id="PTHR37159">
    <property type="entry name" value="GH11867P"/>
    <property type="match status" value="1"/>
</dbReference>
<feature type="region of interest" description="Disordered" evidence="1">
    <location>
        <begin position="1"/>
        <end position="41"/>
    </location>
</feature>
<feature type="compositionally biased region" description="Low complexity" evidence="1">
    <location>
        <begin position="1"/>
        <end position="19"/>
    </location>
</feature>
<reference evidence="2" key="1">
    <citation type="submission" date="2021-07" db="EMBL/GenBank/DDBJ databases">
        <authorList>
            <person name="Catto M.A."/>
            <person name="Jacobson A."/>
            <person name="Kennedy G."/>
            <person name="Labadie P."/>
            <person name="Hunt B.G."/>
            <person name="Srinivasan R."/>
        </authorList>
    </citation>
    <scope>NUCLEOTIDE SEQUENCE</scope>
    <source>
        <strain evidence="2">PL_HMW_Pooled</strain>
        <tissue evidence="2">Head</tissue>
    </source>
</reference>
<evidence type="ECO:0000256" key="1">
    <source>
        <dbReference type="SAM" id="MobiDB-lite"/>
    </source>
</evidence>
<evidence type="ECO:0000313" key="3">
    <source>
        <dbReference type="Proteomes" id="UP001219518"/>
    </source>
</evidence>
<accession>A0AAE1HMZ4</accession>
<gene>
    <name evidence="2" type="ORF">KUF71_012262</name>
</gene>
<dbReference type="PANTHER" id="PTHR37159:SF1">
    <property type="entry name" value="GH11867P"/>
    <property type="match status" value="1"/>
</dbReference>
<protein>
    <submittedName>
        <fullName evidence="2">Rubber oxygenase</fullName>
    </submittedName>
</protein>
<organism evidence="2 3">
    <name type="scientific">Frankliniella fusca</name>
    <dbReference type="NCBI Taxonomy" id="407009"/>
    <lineage>
        <taxon>Eukaryota</taxon>
        <taxon>Metazoa</taxon>
        <taxon>Ecdysozoa</taxon>
        <taxon>Arthropoda</taxon>
        <taxon>Hexapoda</taxon>
        <taxon>Insecta</taxon>
        <taxon>Pterygota</taxon>
        <taxon>Neoptera</taxon>
        <taxon>Paraneoptera</taxon>
        <taxon>Thysanoptera</taxon>
        <taxon>Terebrantia</taxon>
        <taxon>Thripoidea</taxon>
        <taxon>Thripidae</taxon>
        <taxon>Frankliniella</taxon>
    </lineage>
</organism>
<evidence type="ECO:0000313" key="2">
    <source>
        <dbReference type="EMBL" id="KAK3924178.1"/>
    </source>
</evidence>
<dbReference type="EMBL" id="JAHWGI010001167">
    <property type="protein sequence ID" value="KAK3924178.1"/>
    <property type="molecule type" value="Genomic_DNA"/>
</dbReference>
<dbReference type="AlphaFoldDB" id="A0AAE1HMZ4"/>
<reference evidence="2" key="2">
    <citation type="journal article" date="2023" name="BMC Genomics">
        <title>Pest status, molecular evolution, and epigenetic factors derived from the genome assembly of Frankliniella fusca, a thysanopteran phytovirus vector.</title>
        <authorList>
            <person name="Catto M.A."/>
            <person name="Labadie P.E."/>
            <person name="Jacobson A.L."/>
            <person name="Kennedy G.G."/>
            <person name="Srinivasan R."/>
            <person name="Hunt B.G."/>
        </authorList>
    </citation>
    <scope>NUCLEOTIDE SEQUENCE</scope>
    <source>
        <strain evidence="2">PL_HMW_Pooled</strain>
    </source>
</reference>
<sequence>MGFSSSNSSSHASVEPESAPVRRESRQSGGSGGDDPDSSADSLLYILDTEAAHTYLEDADADNSQESLPAWFDEARYKRGAQVFELKILVLTKQSGQPDKAFRRYVDTIRHMLFWYRTDIGDPKSQARESLAVVRRHHLRGSAAARRAGLPGISQLDMILTQFAFCGFALLRRKECNIDVSDREILDFAHVWRTIGFLIGIDERYNICQFDTDLSCTVRVFEGICSKWLAPALITPPKEFAPMSRALLDGTWCMMPVVEYTSYLNYTQERAGVPEDLRCKTTKTGSILLALLHFIPNSLKWPAVGQLCRIYHNVNMHFSLFMSTYYPLLAWYSFPNNSNTQYRKLISKEL</sequence>